<accession>A0A3P6R5Q8</accession>
<gene>
    <name evidence="2" type="ORF">DILT_LOCUS2008</name>
</gene>
<feature type="compositionally biased region" description="Pro residues" evidence="1">
    <location>
        <begin position="87"/>
        <end position="96"/>
    </location>
</feature>
<reference evidence="2 3" key="1">
    <citation type="submission" date="2018-11" db="EMBL/GenBank/DDBJ databases">
        <authorList>
            <consortium name="Pathogen Informatics"/>
        </authorList>
    </citation>
    <scope>NUCLEOTIDE SEQUENCE [LARGE SCALE GENOMIC DNA]</scope>
</reference>
<dbReference type="Proteomes" id="UP000281553">
    <property type="component" value="Unassembled WGS sequence"/>
</dbReference>
<feature type="region of interest" description="Disordered" evidence="1">
    <location>
        <begin position="1"/>
        <end position="33"/>
    </location>
</feature>
<feature type="compositionally biased region" description="Basic and acidic residues" evidence="1">
    <location>
        <begin position="1"/>
        <end position="11"/>
    </location>
</feature>
<name>A0A3P6R5Q8_DIBLA</name>
<evidence type="ECO:0000313" key="3">
    <source>
        <dbReference type="Proteomes" id="UP000281553"/>
    </source>
</evidence>
<protein>
    <submittedName>
        <fullName evidence="2">Uncharacterized protein</fullName>
    </submittedName>
</protein>
<sequence length="110" mass="12194">MQFNRAGERTDGGAPLLPMRRHPYDGNNTDQLPSRLMEGQWQRSMEVLKEKLQELGLFNVKSWAGDMQQIKAAGRPMLPKTSNFAPPSGPLGPMPRMPAGAKPLPQGQQQ</sequence>
<proteinExistence type="predicted"/>
<keyword evidence="3" id="KW-1185">Reference proteome</keyword>
<feature type="non-terminal residue" evidence="2">
    <location>
        <position position="110"/>
    </location>
</feature>
<dbReference type="AlphaFoldDB" id="A0A3P6R5Q8"/>
<dbReference type="EMBL" id="UYRU01018961">
    <property type="protein sequence ID" value="VDK54077.1"/>
    <property type="molecule type" value="Genomic_DNA"/>
</dbReference>
<evidence type="ECO:0000313" key="2">
    <source>
        <dbReference type="EMBL" id="VDK54077.1"/>
    </source>
</evidence>
<organism evidence="2 3">
    <name type="scientific">Dibothriocephalus latus</name>
    <name type="common">Fish tapeworm</name>
    <name type="synonym">Diphyllobothrium latum</name>
    <dbReference type="NCBI Taxonomy" id="60516"/>
    <lineage>
        <taxon>Eukaryota</taxon>
        <taxon>Metazoa</taxon>
        <taxon>Spiralia</taxon>
        <taxon>Lophotrochozoa</taxon>
        <taxon>Platyhelminthes</taxon>
        <taxon>Cestoda</taxon>
        <taxon>Eucestoda</taxon>
        <taxon>Diphyllobothriidea</taxon>
        <taxon>Diphyllobothriidae</taxon>
        <taxon>Dibothriocephalus</taxon>
    </lineage>
</organism>
<evidence type="ECO:0000256" key="1">
    <source>
        <dbReference type="SAM" id="MobiDB-lite"/>
    </source>
</evidence>
<feature type="region of interest" description="Disordered" evidence="1">
    <location>
        <begin position="74"/>
        <end position="110"/>
    </location>
</feature>